<sequence length="119" mass="13726">MPSAKYERLPASPADAPPEYDEDNDNEAYPSKPHRVVHDPRFDIPTPAPWKRAALIIFVLSLFWLAFRMQRVRLDDRQQVIHASRYSKDHKFRPAASPVVTERLKDGKVRLRGGHPAML</sequence>
<evidence type="ECO:0000256" key="1">
    <source>
        <dbReference type="SAM" id="MobiDB-lite"/>
    </source>
</evidence>
<organism evidence="3 4">
    <name type="scientific">Rickenella mellea</name>
    <dbReference type="NCBI Taxonomy" id="50990"/>
    <lineage>
        <taxon>Eukaryota</taxon>
        <taxon>Fungi</taxon>
        <taxon>Dikarya</taxon>
        <taxon>Basidiomycota</taxon>
        <taxon>Agaricomycotina</taxon>
        <taxon>Agaricomycetes</taxon>
        <taxon>Hymenochaetales</taxon>
        <taxon>Rickenellaceae</taxon>
        <taxon>Rickenella</taxon>
    </lineage>
</organism>
<dbReference type="STRING" id="50990.A0A4Y7QE23"/>
<evidence type="ECO:0000313" key="4">
    <source>
        <dbReference type="Proteomes" id="UP000294933"/>
    </source>
</evidence>
<feature type="region of interest" description="Disordered" evidence="1">
    <location>
        <begin position="1"/>
        <end position="40"/>
    </location>
</feature>
<keyword evidence="2" id="KW-0472">Membrane</keyword>
<gene>
    <name evidence="3" type="ORF">BD410DRAFT_603295</name>
</gene>
<accession>A0A4Y7QE23</accession>
<evidence type="ECO:0000256" key="2">
    <source>
        <dbReference type="SAM" id="Phobius"/>
    </source>
</evidence>
<evidence type="ECO:0000313" key="3">
    <source>
        <dbReference type="EMBL" id="TDL25655.1"/>
    </source>
</evidence>
<keyword evidence="4" id="KW-1185">Reference proteome</keyword>
<name>A0A4Y7QE23_9AGAM</name>
<dbReference type="VEuPathDB" id="FungiDB:BD410DRAFT_603295"/>
<dbReference type="Proteomes" id="UP000294933">
    <property type="component" value="Unassembled WGS sequence"/>
</dbReference>
<dbReference type="EMBL" id="ML170163">
    <property type="protein sequence ID" value="TDL25655.1"/>
    <property type="molecule type" value="Genomic_DNA"/>
</dbReference>
<dbReference type="AlphaFoldDB" id="A0A4Y7QE23"/>
<protein>
    <submittedName>
        <fullName evidence="3">Uncharacterized protein</fullName>
    </submittedName>
</protein>
<proteinExistence type="predicted"/>
<keyword evidence="2" id="KW-0812">Transmembrane</keyword>
<keyword evidence="2" id="KW-1133">Transmembrane helix</keyword>
<feature type="transmembrane region" description="Helical" evidence="2">
    <location>
        <begin position="50"/>
        <end position="67"/>
    </location>
</feature>
<reference evidence="3 4" key="1">
    <citation type="submission" date="2018-06" db="EMBL/GenBank/DDBJ databases">
        <title>A transcriptomic atlas of mushroom development highlights an independent origin of complex multicellularity.</title>
        <authorList>
            <consortium name="DOE Joint Genome Institute"/>
            <person name="Krizsan K."/>
            <person name="Almasi E."/>
            <person name="Merenyi Z."/>
            <person name="Sahu N."/>
            <person name="Viragh M."/>
            <person name="Koszo T."/>
            <person name="Mondo S."/>
            <person name="Kiss B."/>
            <person name="Balint B."/>
            <person name="Kues U."/>
            <person name="Barry K."/>
            <person name="Hegedus J.C."/>
            <person name="Henrissat B."/>
            <person name="Johnson J."/>
            <person name="Lipzen A."/>
            <person name="Ohm R."/>
            <person name="Nagy I."/>
            <person name="Pangilinan J."/>
            <person name="Yan J."/>
            <person name="Xiong Y."/>
            <person name="Grigoriev I.V."/>
            <person name="Hibbett D.S."/>
            <person name="Nagy L.G."/>
        </authorList>
    </citation>
    <scope>NUCLEOTIDE SEQUENCE [LARGE SCALE GENOMIC DNA]</scope>
    <source>
        <strain evidence="3 4">SZMC22713</strain>
    </source>
</reference>
<dbReference type="OrthoDB" id="2538110at2759"/>